<evidence type="ECO:0000313" key="1">
    <source>
        <dbReference type="EMBL" id="KVI07949.1"/>
    </source>
</evidence>
<sequence>MPPIEAIIAPLEAELNELTVLKGVGPATAFAVLAAYAPDVAPFMSTLAMVAALGNSKQYTLKQYLVFVEKLEAKAKVDALKDKLEDYEQQMEE</sequence>
<dbReference type="PANTHER" id="PTHR21521">
    <property type="entry name" value="AMUN, ISOFORM A"/>
    <property type="match status" value="1"/>
</dbReference>
<dbReference type="AlphaFoldDB" id="A0A103YF57"/>
<keyword evidence="2" id="KW-1185">Reference proteome</keyword>
<proteinExistence type="predicted"/>
<dbReference type="STRING" id="59895.A0A103YF57"/>
<accession>A0A103YF57</accession>
<reference evidence="1 2" key="1">
    <citation type="journal article" date="2016" name="Sci. Rep.">
        <title>The genome sequence of the outbreeding globe artichoke constructed de novo incorporating a phase-aware low-pass sequencing strategy of F1 progeny.</title>
        <authorList>
            <person name="Scaglione D."/>
            <person name="Reyes-Chin-Wo S."/>
            <person name="Acquadro A."/>
            <person name="Froenicke L."/>
            <person name="Portis E."/>
            <person name="Beitel C."/>
            <person name="Tirone M."/>
            <person name="Mauro R."/>
            <person name="Lo Monaco A."/>
            <person name="Mauromicale G."/>
            <person name="Faccioli P."/>
            <person name="Cattivelli L."/>
            <person name="Rieseberg L."/>
            <person name="Michelmore R."/>
            <person name="Lanteri S."/>
        </authorList>
    </citation>
    <scope>NUCLEOTIDE SEQUENCE [LARGE SCALE GENOMIC DNA]</scope>
    <source>
        <strain evidence="1">2C</strain>
    </source>
</reference>
<name>A0A103YF57_CYNCS</name>
<protein>
    <submittedName>
        <fullName evidence="1">Uncharacterized protein</fullName>
    </submittedName>
</protein>
<dbReference type="PANTHER" id="PTHR21521:SF0">
    <property type="entry name" value="AMUN, ISOFORM A"/>
    <property type="match status" value="1"/>
</dbReference>
<dbReference type="Gramene" id="KVI07949">
    <property type="protein sequence ID" value="KVI07949"/>
    <property type="gene ID" value="Ccrd_013676"/>
</dbReference>
<gene>
    <name evidence="1" type="ORF">Ccrd_013676</name>
</gene>
<evidence type="ECO:0000313" key="2">
    <source>
        <dbReference type="Proteomes" id="UP000243975"/>
    </source>
</evidence>
<comment type="caution">
    <text evidence="1">The sequence shown here is derived from an EMBL/GenBank/DDBJ whole genome shotgun (WGS) entry which is preliminary data.</text>
</comment>
<dbReference type="EMBL" id="LEKV01001454">
    <property type="protein sequence ID" value="KVI07949.1"/>
    <property type="molecule type" value="Genomic_DNA"/>
</dbReference>
<dbReference type="Proteomes" id="UP000243975">
    <property type="component" value="Unassembled WGS sequence"/>
</dbReference>
<organism evidence="1 2">
    <name type="scientific">Cynara cardunculus var. scolymus</name>
    <name type="common">Globe artichoke</name>
    <name type="synonym">Cynara scolymus</name>
    <dbReference type="NCBI Taxonomy" id="59895"/>
    <lineage>
        <taxon>Eukaryota</taxon>
        <taxon>Viridiplantae</taxon>
        <taxon>Streptophyta</taxon>
        <taxon>Embryophyta</taxon>
        <taxon>Tracheophyta</taxon>
        <taxon>Spermatophyta</taxon>
        <taxon>Magnoliopsida</taxon>
        <taxon>eudicotyledons</taxon>
        <taxon>Gunneridae</taxon>
        <taxon>Pentapetalae</taxon>
        <taxon>asterids</taxon>
        <taxon>campanulids</taxon>
        <taxon>Asterales</taxon>
        <taxon>Asteraceae</taxon>
        <taxon>Carduoideae</taxon>
        <taxon>Cardueae</taxon>
        <taxon>Carduinae</taxon>
        <taxon>Cynara</taxon>
    </lineage>
</organism>